<dbReference type="InterPro" id="IPR054363">
    <property type="entry name" value="GH95_cat"/>
</dbReference>
<dbReference type="RefSeq" id="WP_345586114.1">
    <property type="nucleotide sequence ID" value="NZ_BAABJG010000003.1"/>
</dbReference>
<dbReference type="Pfam" id="PF22124">
    <property type="entry name" value="Glyco_hydro_95_cat"/>
    <property type="match status" value="1"/>
</dbReference>
<dbReference type="PANTHER" id="PTHR31084:SF0">
    <property type="entry name" value="ALPHA-L-FUCOSIDASE 2"/>
    <property type="match status" value="1"/>
</dbReference>
<evidence type="ECO:0000313" key="5">
    <source>
        <dbReference type="Proteomes" id="UP001597180"/>
    </source>
</evidence>
<evidence type="ECO:0000259" key="3">
    <source>
        <dbReference type="Pfam" id="PF22124"/>
    </source>
</evidence>
<dbReference type="InterPro" id="IPR027414">
    <property type="entry name" value="GH95_N_dom"/>
</dbReference>
<reference evidence="5" key="1">
    <citation type="journal article" date="2019" name="Int. J. Syst. Evol. Microbiol.">
        <title>The Global Catalogue of Microorganisms (GCM) 10K type strain sequencing project: providing services to taxonomists for standard genome sequencing and annotation.</title>
        <authorList>
            <consortium name="The Broad Institute Genomics Platform"/>
            <consortium name="The Broad Institute Genome Sequencing Center for Infectious Disease"/>
            <person name="Wu L."/>
            <person name="Ma J."/>
        </authorList>
    </citation>
    <scope>NUCLEOTIDE SEQUENCE [LARGE SCALE GENOMIC DNA]</scope>
    <source>
        <strain evidence="5">CCUG 53270</strain>
    </source>
</reference>
<sequence>MNSSIWFKRPAGDWNEALPVGNGRLGAMVFGLVKDERIQLNEDTVWYGGPSDRNNYDALEHLPVIRKMLFEGRLDEAHRLAKLAFSGTPSSQRHYMTAGDLLLHFDHHQKEPLQYRRELDLNTAITSCSYLMDGYRYKRETFASYPDGIIVVRLETDKPQGLSFHSRFDRKKAKYMDCSTKTSHDTIVMRNSCYGTGGTDYVLKAKVCSEGGTTRTIGEYVVVEGANAVTILLAGATTFRYSDPEQACDELLERAASQAYDALRSKHIKDYKLLYDRVVLQLGDPGTDGRESDVLSGLSTPERLERIREGEKDPGLVALYFQFGRYLLIASSRPGSLPANLQGIWNDQMLPPWDSKYTININAQMNYWHAESCNLSECHLPLFDLIERMKEPGRRTASVMYGCRGFVAHHNTDIWADTAPQDIYLPATYWTLGAAWLCLHLWEHYQFTQDRAFLEQAYETMKEASVFFLDFLIEDGSGHLVTSPSVSPENTYILPNGQSGTLCYGPAMDNQIITELFKGCIEAGRLLRKDQDFLAQLEETMQKLPPTKIGRHGQIQEWLEDYEEKDPGHRHISHLFALHPGTSINPWETPELAAAARATLDRRLANGGGHTGWSRAWIINFWARLGDGEKASFNVNELLRKSTLNNLFDNHPPFQIDGNFGGTAGVAEMLLQSHSGAIHLLPALPSEWKQGFVKGLKARGGFEIGIDWQEGKLQQATVRSSHGGVCQVRVDQPVRVVDENGKPIEAGTAGSDILFTANPNHTYTLIAI</sequence>
<dbReference type="PIRSF" id="PIRSF007663">
    <property type="entry name" value="UCP007663"/>
    <property type="match status" value="1"/>
</dbReference>
<dbReference type="InterPro" id="IPR016518">
    <property type="entry name" value="Alpha-L-fucosidase"/>
</dbReference>
<dbReference type="Pfam" id="PF14498">
    <property type="entry name" value="Glyco_hyd_65N_2"/>
    <property type="match status" value="1"/>
</dbReference>
<protein>
    <submittedName>
        <fullName evidence="4">Glycoside hydrolase family 95 protein</fullName>
    </submittedName>
</protein>
<accession>A0ABW3UQR2</accession>
<organism evidence="4 5">
    <name type="scientific">Paenibacillus vulneris</name>
    <dbReference type="NCBI Taxonomy" id="1133364"/>
    <lineage>
        <taxon>Bacteria</taxon>
        <taxon>Bacillati</taxon>
        <taxon>Bacillota</taxon>
        <taxon>Bacilli</taxon>
        <taxon>Bacillales</taxon>
        <taxon>Paenibacillaceae</taxon>
        <taxon>Paenibacillus</taxon>
    </lineage>
</organism>
<keyword evidence="5" id="KW-1185">Reference proteome</keyword>
<evidence type="ECO:0000259" key="1">
    <source>
        <dbReference type="Pfam" id="PF14498"/>
    </source>
</evidence>
<dbReference type="PANTHER" id="PTHR31084">
    <property type="entry name" value="ALPHA-L-FUCOSIDASE 2"/>
    <property type="match status" value="1"/>
</dbReference>
<feature type="domain" description="Glycosyl hydrolase family 95 catalytic" evidence="3">
    <location>
        <begin position="260"/>
        <end position="670"/>
    </location>
</feature>
<proteinExistence type="predicted"/>
<dbReference type="EMBL" id="JBHTLU010000019">
    <property type="protein sequence ID" value="MFD1221880.1"/>
    <property type="molecule type" value="Genomic_DNA"/>
</dbReference>
<gene>
    <name evidence="4" type="ORF">ACFQ4B_17310</name>
</gene>
<dbReference type="SUPFAM" id="SSF48208">
    <property type="entry name" value="Six-hairpin glycosidases"/>
    <property type="match status" value="1"/>
</dbReference>
<keyword evidence="4" id="KW-0378">Hydrolase</keyword>
<dbReference type="InterPro" id="IPR049053">
    <property type="entry name" value="AFCA-like_C"/>
</dbReference>
<dbReference type="InterPro" id="IPR008928">
    <property type="entry name" value="6-hairpin_glycosidase_sf"/>
</dbReference>
<comment type="caution">
    <text evidence="4">The sequence shown here is derived from an EMBL/GenBank/DDBJ whole genome shotgun (WGS) entry which is preliminary data.</text>
</comment>
<feature type="domain" description="Glycosyl hydrolase family 95 N-terminal" evidence="1">
    <location>
        <begin position="5"/>
        <end position="240"/>
    </location>
</feature>
<dbReference type="Gene3D" id="1.50.10.10">
    <property type="match status" value="1"/>
</dbReference>
<evidence type="ECO:0000313" key="4">
    <source>
        <dbReference type="EMBL" id="MFD1221880.1"/>
    </source>
</evidence>
<dbReference type="Pfam" id="PF21307">
    <property type="entry name" value="Glyco_hydro_95_C"/>
    <property type="match status" value="1"/>
</dbReference>
<name>A0ABW3UQR2_9BACL</name>
<feature type="domain" description="Alpha fucosidase A-like C-terminal" evidence="2">
    <location>
        <begin position="672"/>
        <end position="765"/>
    </location>
</feature>
<dbReference type="InterPro" id="IPR012341">
    <property type="entry name" value="6hp_glycosidase-like_sf"/>
</dbReference>
<dbReference type="GO" id="GO:0016787">
    <property type="term" value="F:hydrolase activity"/>
    <property type="evidence" value="ECO:0007669"/>
    <property type="project" value="UniProtKB-KW"/>
</dbReference>
<evidence type="ECO:0000259" key="2">
    <source>
        <dbReference type="Pfam" id="PF21307"/>
    </source>
</evidence>
<dbReference type="Proteomes" id="UP001597180">
    <property type="component" value="Unassembled WGS sequence"/>
</dbReference>